<dbReference type="Proteomes" id="UP000663845">
    <property type="component" value="Unassembled WGS sequence"/>
</dbReference>
<reference evidence="1" key="1">
    <citation type="submission" date="2021-02" db="EMBL/GenBank/DDBJ databases">
        <authorList>
            <person name="Nowell W R."/>
        </authorList>
    </citation>
    <scope>NUCLEOTIDE SEQUENCE</scope>
</reference>
<accession>A0A813U939</accession>
<dbReference type="AlphaFoldDB" id="A0A813U939"/>
<proteinExistence type="predicted"/>
<dbReference type="EMBL" id="CAJNOG010000039">
    <property type="protein sequence ID" value="CAF0820180.1"/>
    <property type="molecule type" value="Genomic_DNA"/>
</dbReference>
<gene>
    <name evidence="1" type="ORF">JYZ213_LOCUS6267</name>
</gene>
<name>A0A813U939_9BILA</name>
<sequence>MTSTRKSSEVTKQKIVIIIIDKDGNKQLVTECLESLKKECNQHHIERCTSFDIAFNYIKQFDQNTTIILIIIGRSYESLKDVMLQIDSLPQRIRNCFIYSTERENIEKPTTTSTHYVFGKRQLLSAIRDVLDALNSSPIHIHSDQYTSITVHESTFNKLFSAMKSIQFKFLAFTIKISQMEAILSPSIFQFKALAEIISSLNMFPHIKQNVHGECELILEEHTGRLLLKIKKLLIELPKLFGFGCGFTDVGSYIPPIPLKGFINFTHPFDLPDMCETKQFMIIPRNPRFIVEDKRATFSLLLKIKKLLIELPKLFGFGCGFTDVGSYIPPIPLKGFINFTHPFDLPDMCETKQFMIIPRNPRFIVEDKRATFSVQIDYAEASSSDKK</sequence>
<evidence type="ECO:0000313" key="1">
    <source>
        <dbReference type="EMBL" id="CAF0820180.1"/>
    </source>
</evidence>
<organism evidence="1 2">
    <name type="scientific">Adineta steineri</name>
    <dbReference type="NCBI Taxonomy" id="433720"/>
    <lineage>
        <taxon>Eukaryota</taxon>
        <taxon>Metazoa</taxon>
        <taxon>Spiralia</taxon>
        <taxon>Gnathifera</taxon>
        <taxon>Rotifera</taxon>
        <taxon>Eurotatoria</taxon>
        <taxon>Bdelloidea</taxon>
        <taxon>Adinetida</taxon>
        <taxon>Adinetidae</taxon>
        <taxon>Adineta</taxon>
    </lineage>
</organism>
<protein>
    <submittedName>
        <fullName evidence="1">Uncharacterized protein</fullName>
    </submittedName>
</protein>
<evidence type="ECO:0000313" key="2">
    <source>
        <dbReference type="Proteomes" id="UP000663845"/>
    </source>
</evidence>
<comment type="caution">
    <text evidence="1">The sequence shown here is derived from an EMBL/GenBank/DDBJ whole genome shotgun (WGS) entry which is preliminary data.</text>
</comment>